<keyword evidence="3" id="KW-0963">Cytoplasm</keyword>
<evidence type="ECO:0000256" key="5">
    <source>
        <dbReference type="ARBA" id="ARBA00022701"/>
    </source>
</evidence>
<evidence type="ECO:0000256" key="9">
    <source>
        <dbReference type="PROSITE-ProRule" id="PRU00576"/>
    </source>
</evidence>
<proteinExistence type="inferred from homology"/>
<dbReference type="InterPro" id="IPR001715">
    <property type="entry name" value="CH_dom"/>
</dbReference>
<evidence type="ECO:0000313" key="15">
    <source>
        <dbReference type="RefSeq" id="XP_017018816.1"/>
    </source>
</evidence>
<comment type="similarity">
    <text evidence="2">Belongs to the MAPRE family.</text>
</comment>
<feature type="domain" description="EB1 C-terminal" evidence="13">
    <location>
        <begin position="220"/>
        <end position="290"/>
    </location>
</feature>
<evidence type="ECO:0000313" key="14">
    <source>
        <dbReference type="Proteomes" id="UP001652661"/>
    </source>
</evidence>
<dbReference type="InterPro" id="IPR036872">
    <property type="entry name" value="CH_dom_sf"/>
</dbReference>
<organism evidence="14 15">
    <name type="scientific">Drosophila kikkawai</name>
    <name type="common">Fruit fly</name>
    <dbReference type="NCBI Taxonomy" id="30033"/>
    <lineage>
        <taxon>Eukaryota</taxon>
        <taxon>Metazoa</taxon>
        <taxon>Ecdysozoa</taxon>
        <taxon>Arthropoda</taxon>
        <taxon>Hexapoda</taxon>
        <taxon>Insecta</taxon>
        <taxon>Pterygota</taxon>
        <taxon>Neoptera</taxon>
        <taxon>Endopterygota</taxon>
        <taxon>Diptera</taxon>
        <taxon>Brachycera</taxon>
        <taxon>Muscomorpha</taxon>
        <taxon>Ephydroidea</taxon>
        <taxon>Drosophilidae</taxon>
        <taxon>Drosophila</taxon>
        <taxon>Sophophora</taxon>
    </lineage>
</organism>
<feature type="compositionally biased region" description="Basic and acidic residues" evidence="11">
    <location>
        <begin position="179"/>
        <end position="188"/>
    </location>
</feature>
<keyword evidence="14" id="KW-1185">Reference proteome</keyword>
<feature type="domain" description="Calponin-homology (CH)" evidence="12">
    <location>
        <begin position="17"/>
        <end position="119"/>
    </location>
</feature>
<dbReference type="GO" id="GO:0008017">
    <property type="term" value="F:microtubule binding"/>
    <property type="evidence" value="ECO:0007669"/>
    <property type="project" value="InterPro"/>
</dbReference>
<protein>
    <submittedName>
        <fullName evidence="15">Microtubule-associated protein RP/EB family member 1-like</fullName>
    </submittedName>
</protein>
<dbReference type="InterPro" id="IPR036133">
    <property type="entry name" value="EB1_C_sf"/>
</dbReference>
<dbReference type="GO" id="GO:0051301">
    <property type="term" value="P:cell division"/>
    <property type="evidence" value="ECO:0007669"/>
    <property type="project" value="UniProtKB-KW"/>
</dbReference>
<dbReference type="GeneID" id="108072259"/>
<keyword evidence="10" id="KW-0175">Coiled coil</keyword>
<evidence type="ECO:0000256" key="4">
    <source>
        <dbReference type="ARBA" id="ARBA00022618"/>
    </source>
</evidence>
<name>A0A6P4I7W0_DROKI</name>
<comment type="subcellular location">
    <subcellularLocation>
        <location evidence="1">Cytoplasm</location>
        <location evidence="1">Cytoskeleton</location>
    </subcellularLocation>
</comment>
<evidence type="ECO:0000256" key="8">
    <source>
        <dbReference type="ARBA" id="ARBA00023306"/>
    </source>
</evidence>
<dbReference type="PANTHER" id="PTHR10623">
    <property type="entry name" value="MICROTUBULE-ASSOCIATED PROTEIN RP/EB FAMILY MEMBER"/>
    <property type="match status" value="1"/>
</dbReference>
<evidence type="ECO:0000259" key="13">
    <source>
        <dbReference type="PROSITE" id="PS51230"/>
    </source>
</evidence>
<sequence length="290" mass="32956">MKRRVINVFNNNHTTDNLSRTELLEWVNLRLGSEFCLVDELCTGAAYCQLMDELFPNSVALQRVKFTTNLEHEFIQNFKILQASFDKIGVNQVIPIEKLSKGRFQDNFQFVQWFKKFYDANSGWITWDYDARAVRGGAPMGFGPGSVSKNLARPKLPAKSRTESSTALQNSKSFKVVKKIQEKSREPAETTNSTEPASSIPKKMSNQPDNGLCTPGCQKKIQDLTEELQKLTDKLKGMDQRLRSSDAERDFYYSKCRDIESLCQSLDANGGILSSNQIYDIMYATETPEE</sequence>
<dbReference type="AlphaFoldDB" id="A0A6P4I7W0"/>
<dbReference type="Pfam" id="PF00307">
    <property type="entry name" value="CH"/>
    <property type="match status" value="1"/>
</dbReference>
<dbReference type="RefSeq" id="XP_017018816.1">
    <property type="nucleotide sequence ID" value="XM_017163327.3"/>
</dbReference>
<keyword evidence="5 9" id="KW-0493">Microtubule</keyword>
<keyword evidence="8" id="KW-0131">Cell cycle</keyword>
<evidence type="ECO:0000256" key="7">
    <source>
        <dbReference type="ARBA" id="ARBA00023212"/>
    </source>
</evidence>
<reference evidence="14" key="1">
    <citation type="submission" date="2025-05" db="UniProtKB">
        <authorList>
            <consortium name="RefSeq"/>
        </authorList>
    </citation>
    <scope>NUCLEOTIDE SEQUENCE [LARGE SCALE GENOMIC DNA]</scope>
    <source>
        <strain evidence="14">14028-0561.14</strain>
    </source>
</reference>
<feature type="region of interest" description="Disordered" evidence="11">
    <location>
        <begin position="143"/>
        <end position="210"/>
    </location>
</feature>
<evidence type="ECO:0000256" key="3">
    <source>
        <dbReference type="ARBA" id="ARBA00022490"/>
    </source>
</evidence>
<dbReference type="SUPFAM" id="SSF47576">
    <property type="entry name" value="Calponin-homology domain, CH-domain"/>
    <property type="match status" value="1"/>
</dbReference>
<keyword evidence="6" id="KW-0498">Mitosis</keyword>
<keyword evidence="7" id="KW-0206">Cytoskeleton</keyword>
<dbReference type="InterPro" id="IPR004953">
    <property type="entry name" value="EB1_C"/>
</dbReference>
<dbReference type="InterPro" id="IPR027328">
    <property type="entry name" value="MAPRE"/>
</dbReference>
<dbReference type="Proteomes" id="UP001652661">
    <property type="component" value="Chromosome 2R"/>
</dbReference>
<evidence type="ECO:0000256" key="10">
    <source>
        <dbReference type="SAM" id="Coils"/>
    </source>
</evidence>
<evidence type="ECO:0000256" key="6">
    <source>
        <dbReference type="ARBA" id="ARBA00022776"/>
    </source>
</evidence>
<dbReference type="OrthoDB" id="6086293at2759"/>
<feature type="compositionally biased region" description="Polar residues" evidence="11">
    <location>
        <begin position="163"/>
        <end position="173"/>
    </location>
</feature>
<reference evidence="15" key="2">
    <citation type="submission" date="2025-08" db="UniProtKB">
        <authorList>
            <consortium name="RefSeq"/>
        </authorList>
    </citation>
    <scope>IDENTIFICATION</scope>
    <source>
        <strain evidence="15">14028-0561.14</strain>
        <tissue evidence="15">Whole fly</tissue>
    </source>
</reference>
<evidence type="ECO:0000259" key="12">
    <source>
        <dbReference type="PROSITE" id="PS50021"/>
    </source>
</evidence>
<keyword evidence="4" id="KW-0132">Cell division</keyword>
<evidence type="ECO:0000256" key="11">
    <source>
        <dbReference type="SAM" id="MobiDB-lite"/>
    </source>
</evidence>
<evidence type="ECO:0000256" key="2">
    <source>
        <dbReference type="ARBA" id="ARBA00010729"/>
    </source>
</evidence>
<accession>A0A6P4I7W0</accession>
<dbReference type="Gene3D" id="1.20.5.1430">
    <property type="match status" value="1"/>
</dbReference>
<evidence type="ECO:0000256" key="1">
    <source>
        <dbReference type="ARBA" id="ARBA00004245"/>
    </source>
</evidence>
<dbReference type="Pfam" id="PF03271">
    <property type="entry name" value="EB1"/>
    <property type="match status" value="1"/>
</dbReference>
<dbReference type="PROSITE" id="PS50021">
    <property type="entry name" value="CH"/>
    <property type="match status" value="1"/>
</dbReference>
<dbReference type="Gene3D" id="1.10.418.10">
    <property type="entry name" value="Calponin-like domain"/>
    <property type="match status" value="1"/>
</dbReference>
<dbReference type="SUPFAM" id="SSF140612">
    <property type="entry name" value="EB1 dimerisation domain-like"/>
    <property type="match status" value="1"/>
</dbReference>
<dbReference type="PROSITE" id="PS51230">
    <property type="entry name" value="EB1_C"/>
    <property type="match status" value="1"/>
</dbReference>
<feature type="coiled-coil region" evidence="10">
    <location>
        <begin position="221"/>
        <end position="248"/>
    </location>
</feature>
<gene>
    <name evidence="15" type="primary">LOC108072259</name>
</gene>
<dbReference type="GO" id="GO:0005874">
    <property type="term" value="C:microtubule"/>
    <property type="evidence" value="ECO:0007669"/>
    <property type="project" value="UniProtKB-KW"/>
</dbReference>
<dbReference type="FunFam" id="1.10.418.10:FF:000007">
    <property type="entry name" value="Microtubule-associated protein, RP/EB family, member 2"/>
    <property type="match status" value="1"/>
</dbReference>